<evidence type="ECO:0000256" key="2">
    <source>
        <dbReference type="SAM" id="Phobius"/>
    </source>
</evidence>
<dbReference type="EMBL" id="JAHESD010000005">
    <property type="protein sequence ID" value="MBT1702351.1"/>
    <property type="molecule type" value="Genomic_DNA"/>
</dbReference>
<dbReference type="RefSeq" id="WP_254152228.1">
    <property type="nucleotide sequence ID" value="NZ_JAHESD010000005.1"/>
</dbReference>
<feature type="transmembrane region" description="Helical" evidence="2">
    <location>
        <begin position="21"/>
        <end position="41"/>
    </location>
</feature>
<dbReference type="Proteomes" id="UP000772618">
    <property type="component" value="Unassembled WGS sequence"/>
</dbReference>
<feature type="transmembrane region" description="Helical" evidence="2">
    <location>
        <begin position="134"/>
        <end position="152"/>
    </location>
</feature>
<feature type="compositionally biased region" description="Acidic residues" evidence="1">
    <location>
        <begin position="480"/>
        <end position="491"/>
    </location>
</feature>
<evidence type="ECO:0000313" key="4">
    <source>
        <dbReference type="Proteomes" id="UP000772618"/>
    </source>
</evidence>
<feature type="transmembrane region" description="Helical" evidence="2">
    <location>
        <begin position="47"/>
        <end position="65"/>
    </location>
</feature>
<reference evidence="3 4" key="1">
    <citation type="submission" date="2021-05" db="EMBL/GenBank/DDBJ databases">
        <title>A Polyphasic approach of four new species of the genus Ohtaekwangia: Ohtaekwangia histidinii sp. nov., Ohtaekwangia cretensis sp. nov., Ohtaekwangia indiensis sp. nov., Ohtaekwangia reichenbachii sp. nov. from diverse environment.</title>
        <authorList>
            <person name="Octaviana S."/>
        </authorList>
    </citation>
    <scope>NUCLEOTIDE SEQUENCE [LARGE SCALE GENOMIC DNA]</scope>
    <source>
        <strain evidence="3 4">PWU20</strain>
    </source>
</reference>
<sequence length="753" mass="84761">MSDSKLYIGQLKRKYVALKGGEVLLWSIAAASLVYGITNYFTDDVTLKALLTVLGGISVLMIRVIQLQLLHINDSRIISYINNRYAVLEESADLLLKPNNTLTLLQLIQKERVSARLMEIYPAIKIPNRLRQSLLLAVISIAITFGLTSFKLSTGNNLATDDEQHASKALPQQPLPANIKNIEIRIAPPAYMNQKDIVTSNPSLEIPEGSTVTWSIQFNDEIQDGWIVLTGDSIKMSKQKQYVTKKSFISSTFYQVVWRSENELKASDFYKIEITSDKAPEIAIHNLPQFNEFEYGNKLNLAVNSTIVDDYGLQNAYIIATVSKGSGESVKFREERLKFTSPKAIAGKSVQASTVIDLLKLGMEPGDELYFYVEALDNKVPSPNRARTETFFVLLQDTTKEEVSIEGGLGVDLMPEYFRSQRQIIIDSEKLLKEKRSISKQEFNSRSNELGYDQKVLRLKYGEFLGEEFESGIGPAESLPTEEDDHDHEEEDITKKYGHVHDTENEHNLVPEKKGETHSHSHNTKDGEADENPMNAFLHVHDDPEEATFFSQSIRAKLKAALTVMWDAELHLRLYDPEKSLPYQYKALKLLKEISNDSRIYVHKTGFDPPPIKEDKRLAGDLSEIKSSRDNKTLSKNASYPSIRKALVLTEALLSTKEMKITENDKALLLQAGTTLSSLALANPGQYLRALSLIKSINDNEVAPEKLRSSLQEIQKDLWKAFPKNTSSPTQPAHVVHALNQSFIKNLEASKNE</sequence>
<protein>
    <recommendedName>
        <fullName evidence="5">Tryptophan-rich sensory protein</fullName>
    </recommendedName>
</protein>
<keyword evidence="2" id="KW-1133">Transmembrane helix</keyword>
<proteinExistence type="predicted"/>
<name>A0ABS5VLV4_9BACT</name>
<comment type="caution">
    <text evidence="3">The sequence shown here is derived from an EMBL/GenBank/DDBJ whole genome shotgun (WGS) entry which is preliminary data.</text>
</comment>
<feature type="compositionally biased region" description="Basic and acidic residues" evidence="1">
    <location>
        <begin position="509"/>
        <end position="527"/>
    </location>
</feature>
<keyword evidence="2" id="KW-0812">Transmembrane</keyword>
<organism evidence="3 4">
    <name type="scientific">Chryseosolibacter indicus</name>
    <dbReference type="NCBI Taxonomy" id="2782351"/>
    <lineage>
        <taxon>Bacteria</taxon>
        <taxon>Pseudomonadati</taxon>
        <taxon>Bacteroidota</taxon>
        <taxon>Cytophagia</taxon>
        <taxon>Cytophagales</taxon>
        <taxon>Chryseotaleaceae</taxon>
        <taxon>Chryseosolibacter</taxon>
    </lineage>
</organism>
<keyword evidence="4" id="KW-1185">Reference proteome</keyword>
<keyword evidence="2" id="KW-0472">Membrane</keyword>
<feature type="region of interest" description="Disordered" evidence="1">
    <location>
        <begin position="471"/>
        <end position="491"/>
    </location>
</feature>
<evidence type="ECO:0000256" key="1">
    <source>
        <dbReference type="SAM" id="MobiDB-lite"/>
    </source>
</evidence>
<evidence type="ECO:0000313" key="3">
    <source>
        <dbReference type="EMBL" id="MBT1702351.1"/>
    </source>
</evidence>
<accession>A0ABS5VLV4</accession>
<gene>
    <name evidence="3" type="ORF">KK060_03620</name>
</gene>
<evidence type="ECO:0008006" key="5">
    <source>
        <dbReference type="Google" id="ProtNLM"/>
    </source>
</evidence>
<feature type="region of interest" description="Disordered" evidence="1">
    <location>
        <begin position="509"/>
        <end position="530"/>
    </location>
</feature>